<feature type="domain" description="TerY-C metal binding" evidence="1">
    <location>
        <begin position="62"/>
        <end position="194"/>
    </location>
</feature>
<accession>A0A380MPV6</accession>
<dbReference type="InterPro" id="IPR028274">
    <property type="entry name" value="TerY-C"/>
</dbReference>
<evidence type="ECO:0000313" key="3">
    <source>
        <dbReference type="Proteomes" id="UP000254601"/>
    </source>
</evidence>
<dbReference type="Proteomes" id="UP000254601">
    <property type="component" value="Unassembled WGS sequence"/>
</dbReference>
<dbReference type="EMBL" id="UHIC01000001">
    <property type="protein sequence ID" value="SUO94318.1"/>
    <property type="molecule type" value="Genomic_DNA"/>
</dbReference>
<name>A0A380MPV6_9GAMM</name>
<dbReference type="AlphaFoldDB" id="A0A380MPV6"/>
<organism evidence="2 3">
    <name type="scientific">Suttonella ornithocola</name>
    <dbReference type="NCBI Taxonomy" id="279832"/>
    <lineage>
        <taxon>Bacteria</taxon>
        <taxon>Pseudomonadati</taxon>
        <taxon>Pseudomonadota</taxon>
        <taxon>Gammaproteobacteria</taxon>
        <taxon>Cardiobacteriales</taxon>
        <taxon>Cardiobacteriaceae</taxon>
        <taxon>Suttonella</taxon>
    </lineage>
</organism>
<evidence type="ECO:0000313" key="2">
    <source>
        <dbReference type="EMBL" id="SUO94318.1"/>
    </source>
</evidence>
<keyword evidence="3" id="KW-1185">Reference proteome</keyword>
<dbReference type="RefSeq" id="WP_084601595.1">
    <property type="nucleotide sequence ID" value="NZ_LWHB01000039.1"/>
</dbReference>
<dbReference type="Pfam" id="PF15616">
    <property type="entry name" value="TerY_C"/>
    <property type="match status" value="1"/>
</dbReference>
<gene>
    <name evidence="2" type="ORF">NCTC13337_00669</name>
</gene>
<proteinExistence type="predicted"/>
<protein>
    <submittedName>
        <fullName evidence="2">Uncharacterized protein encoded in toxicity protection region of plasmid R478, contains von Willebrand factor (VWF) domain</fullName>
    </submittedName>
</protein>
<sequence>MRLENTSEQDFRQFVDWISQSVSAQSRSVGTGVSLDKVSLEKAESFDVMKIIREQVDADAVDNHFVLLNGQCSTTGKPYLLKYERVELPPEVRAQHQFPEVVYDYCHSAALDESYYEWSDTRINLNSINVNALLGGGSCPHCRNRYTLALCSDCSQLMCIAGAGKVSCPHCGSEQEFVYSNGEEVSFEISRSRG</sequence>
<evidence type="ECO:0000259" key="1">
    <source>
        <dbReference type="Pfam" id="PF15616"/>
    </source>
</evidence>
<reference evidence="2 3" key="1">
    <citation type="submission" date="2018-06" db="EMBL/GenBank/DDBJ databases">
        <authorList>
            <consortium name="Pathogen Informatics"/>
            <person name="Doyle S."/>
        </authorList>
    </citation>
    <scope>NUCLEOTIDE SEQUENCE [LARGE SCALE GENOMIC DNA]</scope>
    <source>
        <strain evidence="2 3">NCTC13337</strain>
    </source>
</reference>